<keyword evidence="2" id="KW-0503">Monooxygenase</keyword>
<organism evidence="2 3">
    <name type="scientific">SAR92 clade bacterium H455</name>
    <dbReference type="NCBI Taxonomy" id="2974818"/>
    <lineage>
        <taxon>Bacteria</taxon>
        <taxon>Pseudomonadati</taxon>
        <taxon>Pseudomonadota</taxon>
        <taxon>Gammaproteobacteria</taxon>
        <taxon>Cellvibrionales</taxon>
        <taxon>Porticoccaceae</taxon>
        <taxon>SAR92 clade</taxon>
    </lineage>
</organism>
<dbReference type="Gene3D" id="3.30.70.100">
    <property type="match status" value="1"/>
</dbReference>
<protein>
    <submittedName>
        <fullName evidence="2">Antibiotic biosynthesis monooxygenase</fullName>
    </submittedName>
</protein>
<dbReference type="PANTHER" id="PTHR33336:SF3">
    <property type="entry name" value="ABM DOMAIN-CONTAINING PROTEIN"/>
    <property type="match status" value="1"/>
</dbReference>
<proteinExistence type="predicted"/>
<keyword evidence="3" id="KW-1185">Reference proteome</keyword>
<dbReference type="Pfam" id="PF03992">
    <property type="entry name" value="ABM"/>
    <property type="match status" value="1"/>
</dbReference>
<name>A0ABY5TPX0_9GAMM</name>
<feature type="domain" description="ABM" evidence="1">
    <location>
        <begin position="2"/>
        <end position="91"/>
    </location>
</feature>
<dbReference type="GO" id="GO:0004497">
    <property type="term" value="F:monooxygenase activity"/>
    <property type="evidence" value="ECO:0007669"/>
    <property type="project" value="UniProtKB-KW"/>
</dbReference>
<dbReference type="SUPFAM" id="SSF54909">
    <property type="entry name" value="Dimeric alpha+beta barrel"/>
    <property type="match status" value="1"/>
</dbReference>
<reference evidence="2" key="1">
    <citation type="submission" date="2022-08" db="EMBL/GenBank/DDBJ databases">
        <title>Catabolic pathway analysis in culturable SAR92 clade bacteria reveals their overlooked roles in DMSP degradation in coastal seas.</title>
        <authorList>
            <person name="He X."/>
            <person name="Zhang X."/>
            <person name="Zhang Y."/>
        </authorList>
    </citation>
    <scope>NUCLEOTIDE SEQUENCE</scope>
    <source>
        <strain evidence="2">H455</strain>
    </source>
</reference>
<evidence type="ECO:0000313" key="2">
    <source>
        <dbReference type="EMBL" id="UVW34651.1"/>
    </source>
</evidence>
<dbReference type="Proteomes" id="UP001059934">
    <property type="component" value="Chromosome"/>
</dbReference>
<dbReference type="InterPro" id="IPR011008">
    <property type="entry name" value="Dimeric_a/b-barrel"/>
</dbReference>
<gene>
    <name evidence="2" type="ORF">NYF23_11615</name>
</gene>
<dbReference type="PROSITE" id="PS51725">
    <property type="entry name" value="ABM"/>
    <property type="match status" value="1"/>
</dbReference>
<keyword evidence="2" id="KW-0560">Oxidoreductase</keyword>
<dbReference type="InterPro" id="IPR007138">
    <property type="entry name" value="ABM_dom"/>
</dbReference>
<accession>A0ABY5TPX0</accession>
<sequence length="104" mass="11316">MLAISARIEVASKDTVAYIAAAQSIIEPTHAEPGCHLYAIAVDINLPNVIWITEQWENDDALLAHLAMPHIAEFMAFCGTVEITDMNVIRYDLSAVGPLVLPEA</sequence>
<dbReference type="PANTHER" id="PTHR33336">
    <property type="entry name" value="QUINOL MONOOXYGENASE YGIN-RELATED"/>
    <property type="match status" value="1"/>
</dbReference>
<evidence type="ECO:0000259" key="1">
    <source>
        <dbReference type="PROSITE" id="PS51725"/>
    </source>
</evidence>
<dbReference type="InterPro" id="IPR050744">
    <property type="entry name" value="AI-2_Isomerase_LsrG"/>
</dbReference>
<evidence type="ECO:0000313" key="3">
    <source>
        <dbReference type="Proteomes" id="UP001059934"/>
    </source>
</evidence>
<dbReference type="EMBL" id="CP103416">
    <property type="protein sequence ID" value="UVW34651.1"/>
    <property type="molecule type" value="Genomic_DNA"/>
</dbReference>